<keyword evidence="1" id="KW-0732">Signal</keyword>
<gene>
    <name evidence="2" type="ORF">IW15_07950</name>
</gene>
<accession>A0A086A7Q8</accession>
<feature type="chain" id="PRO_5001802445" description="Histidine kinase" evidence="1">
    <location>
        <begin position="19"/>
        <end position="261"/>
    </location>
</feature>
<dbReference type="Proteomes" id="UP000028705">
    <property type="component" value="Unassembled WGS sequence"/>
</dbReference>
<evidence type="ECO:0000313" key="3">
    <source>
        <dbReference type="Proteomes" id="UP000028705"/>
    </source>
</evidence>
<dbReference type="eggNOG" id="ENOG5034CGF">
    <property type="taxonomic scope" value="Bacteria"/>
</dbReference>
<sequence length="261" mass="30834">MNKLLLLFLISISALCFSQDNIKLSYASQYDYFIEIDIEMNKPTSKFDLIDFDTLTVTDNKKNVWKENKEYPLNYNYNNGENKVKRYYIPDHTFKTADIKGVMKYFTPSKANGSYFDLGTLGNIPRNTNLIDKKITDKNPELYFSIVDSTVINKIFPDFSYKIHEDEDYKKIDFKSYDFIYAYRYNKKQKIMYFINDDGDPGYDNLSIRNKKTGITYKFVKLKKGMSPSEVNQVRVELMIENEKSIRKIPFELKDVTVEKK</sequence>
<name>A0A086A7Q8_9FLAO</name>
<evidence type="ECO:0008006" key="4">
    <source>
        <dbReference type="Google" id="ProtNLM"/>
    </source>
</evidence>
<evidence type="ECO:0000313" key="2">
    <source>
        <dbReference type="EMBL" id="KFF12722.1"/>
    </source>
</evidence>
<dbReference type="RefSeq" id="WP_131368521.1">
    <property type="nucleotide sequence ID" value="NZ_JPRH01000003.1"/>
</dbReference>
<reference evidence="2 3" key="1">
    <citation type="submission" date="2014-07" db="EMBL/GenBank/DDBJ databases">
        <title>Genome of Chryseobacterium soli DSM 19298.</title>
        <authorList>
            <person name="Stropko S.J."/>
            <person name="Pipes S.E."/>
            <person name="Newman J."/>
        </authorList>
    </citation>
    <scope>NUCLEOTIDE SEQUENCE [LARGE SCALE GENOMIC DNA]</scope>
    <source>
        <strain evidence="2 3">DSM 19298</strain>
    </source>
</reference>
<dbReference type="STRING" id="445961.IW15_07950"/>
<feature type="signal peptide" evidence="1">
    <location>
        <begin position="1"/>
        <end position="18"/>
    </location>
</feature>
<keyword evidence="3" id="KW-1185">Reference proteome</keyword>
<protein>
    <recommendedName>
        <fullName evidence="4">Histidine kinase</fullName>
    </recommendedName>
</protein>
<dbReference type="EMBL" id="JPRH01000003">
    <property type="protein sequence ID" value="KFF12722.1"/>
    <property type="molecule type" value="Genomic_DNA"/>
</dbReference>
<proteinExistence type="predicted"/>
<dbReference type="AlphaFoldDB" id="A0A086A7Q8"/>
<comment type="caution">
    <text evidence="2">The sequence shown here is derived from an EMBL/GenBank/DDBJ whole genome shotgun (WGS) entry which is preliminary data.</text>
</comment>
<evidence type="ECO:0000256" key="1">
    <source>
        <dbReference type="SAM" id="SignalP"/>
    </source>
</evidence>
<organism evidence="2 3">
    <name type="scientific">Chryseobacterium soli</name>
    <dbReference type="NCBI Taxonomy" id="445961"/>
    <lineage>
        <taxon>Bacteria</taxon>
        <taxon>Pseudomonadati</taxon>
        <taxon>Bacteroidota</taxon>
        <taxon>Flavobacteriia</taxon>
        <taxon>Flavobacteriales</taxon>
        <taxon>Weeksellaceae</taxon>
        <taxon>Chryseobacterium group</taxon>
        <taxon>Chryseobacterium</taxon>
    </lineage>
</organism>
<dbReference type="OrthoDB" id="1235016at2"/>